<evidence type="ECO:0000313" key="3">
    <source>
        <dbReference type="EMBL" id="MFC3713194.1"/>
    </source>
</evidence>
<dbReference type="Pfam" id="PF06580">
    <property type="entry name" value="His_kinase"/>
    <property type="match status" value="1"/>
</dbReference>
<dbReference type="Proteomes" id="UP001595615">
    <property type="component" value="Unassembled WGS sequence"/>
</dbReference>
<sequence>MAINRLDLAAATGPPYDRAMGRPNVIETRQDRDAAWSRVDHRTAVILMLATWAVLHVALNAHGWLSGFGPRVEDTLAEVLVYIAGAIVGYGQLLWLRRTRNRSLRYRIGAMLWTTLACSAVFTVVARVIWEALPPEFPMSPVNPAWVGRSLLFWSTVFAACGAVIVAHSYSVDMRDRERRLSEVEALARDAEMRALRYQVNPHFLYNTLSSISTLILDDRPQQADAMVMRLSYFLRASLATSAHDDIPLEEEMALQMLYLDIERLRFEERLEIAVDVPEELGRALVPSLILQPLVENVIKHGLGPVGTVTRLTIRAAKLAGRLVIEVANEGEGTIRGTAGTSVGLSNVRNRLAARFGDAQSFDIRPAPHSFTVRLSLPLRLAAA</sequence>
<feature type="transmembrane region" description="Helical" evidence="1">
    <location>
        <begin position="108"/>
        <end position="130"/>
    </location>
</feature>
<dbReference type="EMBL" id="JBHRXV010000010">
    <property type="protein sequence ID" value="MFC3713194.1"/>
    <property type="molecule type" value="Genomic_DNA"/>
</dbReference>
<feature type="transmembrane region" description="Helical" evidence="1">
    <location>
        <begin position="150"/>
        <end position="170"/>
    </location>
</feature>
<evidence type="ECO:0000256" key="1">
    <source>
        <dbReference type="SAM" id="Phobius"/>
    </source>
</evidence>
<dbReference type="RefSeq" id="WP_380861447.1">
    <property type="nucleotide sequence ID" value="NZ_JBHRXV010000010.1"/>
</dbReference>
<dbReference type="PANTHER" id="PTHR34220">
    <property type="entry name" value="SENSOR HISTIDINE KINASE YPDA"/>
    <property type="match status" value="1"/>
</dbReference>
<keyword evidence="1" id="KW-1133">Transmembrane helix</keyword>
<keyword evidence="3" id="KW-0418">Kinase</keyword>
<evidence type="ECO:0000259" key="2">
    <source>
        <dbReference type="Pfam" id="PF06580"/>
    </source>
</evidence>
<name>A0ABV7XAR3_9SPHN</name>
<organism evidence="3 4">
    <name type="scientific">Sphingoaurantiacus capsulatus</name>
    <dbReference type="NCBI Taxonomy" id="1771310"/>
    <lineage>
        <taxon>Bacteria</taxon>
        <taxon>Pseudomonadati</taxon>
        <taxon>Pseudomonadota</taxon>
        <taxon>Alphaproteobacteria</taxon>
        <taxon>Sphingomonadales</taxon>
        <taxon>Sphingosinicellaceae</taxon>
        <taxon>Sphingoaurantiacus</taxon>
    </lineage>
</organism>
<dbReference type="InterPro" id="IPR036890">
    <property type="entry name" value="HATPase_C_sf"/>
</dbReference>
<feature type="domain" description="Signal transduction histidine kinase internal region" evidence="2">
    <location>
        <begin position="191"/>
        <end position="271"/>
    </location>
</feature>
<feature type="transmembrane region" description="Helical" evidence="1">
    <location>
        <begin position="39"/>
        <end position="59"/>
    </location>
</feature>
<dbReference type="GO" id="GO:0004673">
    <property type="term" value="F:protein histidine kinase activity"/>
    <property type="evidence" value="ECO:0007669"/>
    <property type="project" value="UniProtKB-EC"/>
</dbReference>
<comment type="caution">
    <text evidence="3">The sequence shown here is derived from an EMBL/GenBank/DDBJ whole genome shotgun (WGS) entry which is preliminary data.</text>
</comment>
<protein>
    <submittedName>
        <fullName evidence="3">Sensor histidine kinase</fullName>
        <ecNumber evidence="3">2.7.13.3</ecNumber>
    </submittedName>
</protein>
<accession>A0ABV7XAR3</accession>
<gene>
    <name evidence="3" type="ORF">ACFOMD_11460</name>
</gene>
<dbReference type="InterPro" id="IPR050640">
    <property type="entry name" value="Bact_2-comp_sensor_kinase"/>
</dbReference>
<dbReference type="PANTHER" id="PTHR34220:SF9">
    <property type="entry name" value="SIGNAL TRANSDUCTION HISTIDINE KINASE INTERNAL REGION DOMAIN-CONTAINING PROTEIN"/>
    <property type="match status" value="1"/>
</dbReference>
<dbReference type="Gene3D" id="3.30.565.10">
    <property type="entry name" value="Histidine kinase-like ATPase, C-terminal domain"/>
    <property type="match status" value="1"/>
</dbReference>
<keyword evidence="1" id="KW-0812">Transmembrane</keyword>
<reference evidence="4" key="1">
    <citation type="journal article" date="2019" name="Int. J. Syst. Evol. Microbiol.">
        <title>The Global Catalogue of Microorganisms (GCM) 10K type strain sequencing project: providing services to taxonomists for standard genome sequencing and annotation.</title>
        <authorList>
            <consortium name="The Broad Institute Genomics Platform"/>
            <consortium name="The Broad Institute Genome Sequencing Center for Infectious Disease"/>
            <person name="Wu L."/>
            <person name="Ma J."/>
        </authorList>
    </citation>
    <scope>NUCLEOTIDE SEQUENCE [LARGE SCALE GENOMIC DNA]</scope>
    <source>
        <strain evidence="4">KCTC 42644</strain>
    </source>
</reference>
<dbReference type="EC" id="2.7.13.3" evidence="3"/>
<dbReference type="SUPFAM" id="SSF55874">
    <property type="entry name" value="ATPase domain of HSP90 chaperone/DNA topoisomerase II/histidine kinase"/>
    <property type="match status" value="1"/>
</dbReference>
<feature type="transmembrane region" description="Helical" evidence="1">
    <location>
        <begin position="79"/>
        <end position="96"/>
    </location>
</feature>
<dbReference type="InterPro" id="IPR010559">
    <property type="entry name" value="Sig_transdc_His_kin_internal"/>
</dbReference>
<keyword evidence="4" id="KW-1185">Reference proteome</keyword>
<proteinExistence type="predicted"/>
<evidence type="ECO:0000313" key="4">
    <source>
        <dbReference type="Proteomes" id="UP001595615"/>
    </source>
</evidence>
<keyword evidence="1" id="KW-0472">Membrane</keyword>
<keyword evidence="3" id="KW-0808">Transferase</keyword>